<reference evidence="1" key="2">
    <citation type="submission" date="2023-01" db="EMBL/GenBank/DDBJ databases">
        <title>Draft genome sequence of Litoribrevibacter albus strain NBRC 110071.</title>
        <authorList>
            <person name="Sun Q."/>
            <person name="Mori K."/>
        </authorList>
    </citation>
    <scope>NUCLEOTIDE SEQUENCE</scope>
    <source>
        <strain evidence="1">NBRC 110071</strain>
    </source>
</reference>
<evidence type="ECO:0000313" key="2">
    <source>
        <dbReference type="Proteomes" id="UP001161389"/>
    </source>
</evidence>
<dbReference type="InterPro" id="IPR011990">
    <property type="entry name" value="TPR-like_helical_dom_sf"/>
</dbReference>
<dbReference type="Proteomes" id="UP001161389">
    <property type="component" value="Unassembled WGS sequence"/>
</dbReference>
<dbReference type="EMBL" id="BSNM01000016">
    <property type="protein sequence ID" value="GLQ32953.1"/>
    <property type="molecule type" value="Genomic_DNA"/>
</dbReference>
<sequence>MWMSRRLPLGRVLATLMLSLSLVSGVWALPKEIELDRLMLGVETAISEQQWDKANARLIAAQALDDEMPAVFYFYRGQVSSQLGEYAEAKQALERYLEREGKDGSHYRASLMLLNQLEEKEQKQAQEQIRSASATQLVLQDAAHTDYIEQLKTLYLVESPQEALELHINTLLSNHRYIPGRYRSDRKWMGSLYQIQTHRGEIAVLEKRANPKGGYSLNQSQVSIYGVNPYVGVSCDSVGDQCWIKHPETGKQWLELEANSKAAESIAEAFSHLLRQMQGG</sequence>
<evidence type="ECO:0008006" key="3">
    <source>
        <dbReference type="Google" id="ProtNLM"/>
    </source>
</evidence>
<dbReference type="Gene3D" id="1.25.40.10">
    <property type="entry name" value="Tetratricopeptide repeat domain"/>
    <property type="match status" value="1"/>
</dbReference>
<keyword evidence="2" id="KW-1185">Reference proteome</keyword>
<protein>
    <recommendedName>
        <fullName evidence="3">Tetratricopeptide repeat protein</fullName>
    </recommendedName>
</protein>
<organism evidence="1 2">
    <name type="scientific">Litoribrevibacter albus</name>
    <dbReference type="NCBI Taxonomy" id="1473156"/>
    <lineage>
        <taxon>Bacteria</taxon>
        <taxon>Pseudomonadati</taxon>
        <taxon>Pseudomonadota</taxon>
        <taxon>Gammaproteobacteria</taxon>
        <taxon>Oceanospirillales</taxon>
        <taxon>Oceanospirillaceae</taxon>
        <taxon>Litoribrevibacter</taxon>
    </lineage>
</organism>
<name>A0AA37W8Y8_9GAMM</name>
<gene>
    <name evidence="1" type="ORF">GCM10007876_34320</name>
</gene>
<dbReference type="AlphaFoldDB" id="A0AA37W8Y8"/>
<dbReference type="SUPFAM" id="SSF48452">
    <property type="entry name" value="TPR-like"/>
    <property type="match status" value="1"/>
</dbReference>
<comment type="caution">
    <text evidence="1">The sequence shown here is derived from an EMBL/GenBank/DDBJ whole genome shotgun (WGS) entry which is preliminary data.</text>
</comment>
<proteinExistence type="predicted"/>
<evidence type="ECO:0000313" key="1">
    <source>
        <dbReference type="EMBL" id="GLQ32953.1"/>
    </source>
</evidence>
<reference evidence="1" key="1">
    <citation type="journal article" date="2014" name="Int. J. Syst. Evol. Microbiol.">
        <title>Complete genome sequence of Corynebacterium casei LMG S-19264T (=DSM 44701T), isolated from a smear-ripened cheese.</title>
        <authorList>
            <consortium name="US DOE Joint Genome Institute (JGI-PGF)"/>
            <person name="Walter F."/>
            <person name="Albersmeier A."/>
            <person name="Kalinowski J."/>
            <person name="Ruckert C."/>
        </authorList>
    </citation>
    <scope>NUCLEOTIDE SEQUENCE</scope>
    <source>
        <strain evidence="1">NBRC 110071</strain>
    </source>
</reference>
<accession>A0AA37W8Y8</accession>